<evidence type="ECO:0000256" key="3">
    <source>
        <dbReference type="ARBA" id="ARBA00022946"/>
    </source>
</evidence>
<keyword evidence="4" id="KW-0560">Oxidoreductase</keyword>
<dbReference type="Pfam" id="PF02779">
    <property type="entry name" value="Transket_pyr"/>
    <property type="match status" value="1"/>
</dbReference>
<dbReference type="NCBIfam" id="TIGR00239">
    <property type="entry name" value="2oxo_dh_E1"/>
    <property type="match status" value="1"/>
</dbReference>
<evidence type="ECO:0000256" key="1">
    <source>
        <dbReference type="ARBA" id="ARBA00001964"/>
    </source>
</evidence>
<dbReference type="Pfam" id="PF16870">
    <property type="entry name" value="OxoGdeHyase_C"/>
    <property type="match status" value="1"/>
</dbReference>
<dbReference type="CDD" id="cd02016">
    <property type="entry name" value="TPP_E1_OGDC_like"/>
    <property type="match status" value="1"/>
</dbReference>
<comment type="caution">
    <text evidence="7">The sequence shown here is derived from an EMBL/GenBank/DDBJ whole genome shotgun (WGS) entry which is preliminary data.</text>
</comment>
<dbReference type="GO" id="GO:0016491">
    <property type="term" value="F:oxidoreductase activity"/>
    <property type="evidence" value="ECO:0007669"/>
    <property type="project" value="UniProtKB-KW"/>
</dbReference>
<protein>
    <recommendedName>
        <fullName evidence="6">Transketolase-like pyrimidine-binding domain-containing protein</fullName>
    </recommendedName>
</protein>
<keyword evidence="8" id="KW-1185">Reference proteome</keyword>
<dbReference type="InterPro" id="IPR031717">
    <property type="entry name" value="ODO-1/KGD_C"/>
</dbReference>
<proteinExistence type="inferred from homology"/>
<evidence type="ECO:0000256" key="2">
    <source>
        <dbReference type="ARBA" id="ARBA00006936"/>
    </source>
</evidence>
<reference evidence="7 8" key="1">
    <citation type="submission" date="2024-07" db="EMBL/GenBank/DDBJ databases">
        <title>Chromosome-level genome assembly of the water stick insect Ranatra chinensis (Heteroptera: Nepidae).</title>
        <authorList>
            <person name="Liu X."/>
        </authorList>
    </citation>
    <scope>NUCLEOTIDE SEQUENCE [LARGE SCALE GENOMIC DNA]</scope>
    <source>
        <strain evidence="7">Cailab_2021Rc</strain>
        <tissue evidence="7">Muscle</tissue>
    </source>
</reference>
<dbReference type="Pfam" id="PF00676">
    <property type="entry name" value="E1_dh"/>
    <property type="match status" value="1"/>
</dbReference>
<dbReference type="InterPro" id="IPR011603">
    <property type="entry name" value="2oxoglutarate_DH_E1"/>
</dbReference>
<dbReference type="NCBIfam" id="NF006914">
    <property type="entry name" value="PRK09404.1"/>
    <property type="match status" value="1"/>
</dbReference>
<dbReference type="Gene3D" id="3.40.50.11610">
    <property type="entry name" value="Multifunctional 2-oxoglutarate metabolism enzyme, C-terminal domain"/>
    <property type="match status" value="1"/>
</dbReference>
<dbReference type="EMBL" id="JBFDAA010000008">
    <property type="protein sequence ID" value="KAL1129820.1"/>
    <property type="molecule type" value="Genomic_DNA"/>
</dbReference>
<feature type="non-terminal residue" evidence="7">
    <location>
        <position position="1"/>
    </location>
</feature>
<sequence>TSVQEPEEREWFAERLESIEREEIGPDYKRQLLGAMVKSQALDRFLATKFVSLKRYGGEGAESMLAFFIELFTLASRDKVRNLVIGAHHRGRLNLLIGLLEMPPQLLFRKLQGKSEFPEDVCATGDVISHLCPSADLKIDGRELHVDMTNLPSHLEAVCPVSLGKTRCLQQLQKEARYGPDPDGNWSDSVMNVQVHGDAALAGQGVTQESLLMSGLPHFTTGGTLHLVINNQLGFTTPPEYGRGTAYPTDVAKIISAPVLHVNGERPEDVVRATRIAVEYQRKFRKNVFVDLNCYRRWGHNELDDPTFTNPLIYAAINEKRSIPDMYALEMAKEGIASVEEVAEIEKSHSSYLNGCLKNVGSFVPTNHLEGEWKGFSQAPNAITVWDTGYDTQMLQLIGAKSVSYPETFNVHPHLQKHHIQGRLSKIYKGKPLDWATAEALAFGSLLLEGYNVRISGQDVGRGTFSQRHALFVDQKTEDVFVPLNNISPNQKGRLEVANSLLSEEAVLGFEYGFSTVSPNNLVIWEAQFGDFFNGAQIQIDTYVSSGESKWCSMSNLVMVLPHGYDGAGPEHSSCRLERFLQLTDSSECLPDGEDINLQVAFPTTPAQYFHLLRRQMVRNYRKPLVIAGPKALFRAPHATSSMAELGPKTHFHPVLGDDSVGEGNSVRRVIFVTGKHFYALKEYRQEMKSKDVAIIRIEELCPFPTHQIRQQLAKFNNAKEFIWSQEEPQNMGAWIYCKARFENLVGHRVSFQSPTNRSF</sequence>
<dbReference type="Proteomes" id="UP001558652">
    <property type="component" value="Unassembled WGS sequence"/>
</dbReference>
<name>A0ABD0YEY0_9HEMI</name>
<keyword evidence="5" id="KW-0786">Thiamine pyrophosphate</keyword>
<comment type="similarity">
    <text evidence="2">Belongs to the alpha-ketoglutarate dehydrogenase family.</text>
</comment>
<dbReference type="Gene3D" id="3.40.50.970">
    <property type="match status" value="1"/>
</dbReference>
<dbReference type="SMART" id="SM00861">
    <property type="entry name" value="Transket_pyr"/>
    <property type="match status" value="1"/>
</dbReference>
<accession>A0ABD0YEY0</accession>
<dbReference type="InterPro" id="IPR001017">
    <property type="entry name" value="DH_E1"/>
</dbReference>
<organism evidence="7 8">
    <name type="scientific">Ranatra chinensis</name>
    <dbReference type="NCBI Taxonomy" id="642074"/>
    <lineage>
        <taxon>Eukaryota</taxon>
        <taxon>Metazoa</taxon>
        <taxon>Ecdysozoa</taxon>
        <taxon>Arthropoda</taxon>
        <taxon>Hexapoda</taxon>
        <taxon>Insecta</taxon>
        <taxon>Pterygota</taxon>
        <taxon>Neoptera</taxon>
        <taxon>Paraneoptera</taxon>
        <taxon>Hemiptera</taxon>
        <taxon>Heteroptera</taxon>
        <taxon>Panheteroptera</taxon>
        <taxon>Nepomorpha</taxon>
        <taxon>Nepidae</taxon>
        <taxon>Ranatrinae</taxon>
        <taxon>Ranatra</taxon>
    </lineage>
</organism>
<dbReference type="InterPro" id="IPR005475">
    <property type="entry name" value="Transketolase-like_Pyr-bd"/>
</dbReference>
<keyword evidence="3" id="KW-0809">Transit peptide</keyword>
<comment type="cofactor">
    <cofactor evidence="1">
        <name>thiamine diphosphate</name>
        <dbReference type="ChEBI" id="CHEBI:58937"/>
    </cofactor>
</comment>
<dbReference type="SUPFAM" id="SSF52518">
    <property type="entry name" value="Thiamin diphosphate-binding fold (THDP-binding)"/>
    <property type="match status" value="2"/>
</dbReference>
<dbReference type="InterPro" id="IPR042179">
    <property type="entry name" value="KGD_C_sf"/>
</dbReference>
<dbReference type="PANTHER" id="PTHR23152">
    <property type="entry name" value="2-OXOGLUTARATE DEHYDROGENASE"/>
    <property type="match status" value="1"/>
</dbReference>
<evidence type="ECO:0000313" key="8">
    <source>
        <dbReference type="Proteomes" id="UP001558652"/>
    </source>
</evidence>
<dbReference type="PIRSF" id="PIRSF000157">
    <property type="entry name" value="Oxoglu_dh_E1"/>
    <property type="match status" value="1"/>
</dbReference>
<dbReference type="PANTHER" id="PTHR23152:SF4">
    <property type="entry name" value="2-OXOADIPATE DEHYDROGENASE COMPLEX COMPONENT E1"/>
    <property type="match status" value="1"/>
</dbReference>
<evidence type="ECO:0000256" key="5">
    <source>
        <dbReference type="ARBA" id="ARBA00023052"/>
    </source>
</evidence>
<dbReference type="Gene3D" id="3.40.50.12470">
    <property type="match status" value="1"/>
</dbReference>
<dbReference type="AlphaFoldDB" id="A0ABD0YEY0"/>
<evidence type="ECO:0000313" key="7">
    <source>
        <dbReference type="EMBL" id="KAL1129820.1"/>
    </source>
</evidence>
<evidence type="ECO:0000259" key="6">
    <source>
        <dbReference type="SMART" id="SM00861"/>
    </source>
</evidence>
<dbReference type="InterPro" id="IPR029061">
    <property type="entry name" value="THDP-binding"/>
</dbReference>
<evidence type="ECO:0000256" key="4">
    <source>
        <dbReference type="ARBA" id="ARBA00023002"/>
    </source>
</evidence>
<feature type="domain" description="Transketolase-like pyrimidine-binding" evidence="6">
    <location>
        <begin position="433"/>
        <end position="636"/>
    </location>
</feature>
<gene>
    <name evidence="7" type="ORF">AAG570_012764</name>
</gene>